<evidence type="ECO:0000313" key="4">
    <source>
        <dbReference type="Proteomes" id="UP000308632"/>
    </source>
</evidence>
<feature type="compositionally biased region" description="Basic and acidic residues" evidence="1">
    <location>
        <begin position="177"/>
        <end position="186"/>
    </location>
</feature>
<feature type="region of interest" description="Disordered" evidence="1">
    <location>
        <begin position="1"/>
        <end position="20"/>
    </location>
</feature>
<protein>
    <submittedName>
        <fullName evidence="3">Peptidoglycan-binding protein</fullName>
    </submittedName>
</protein>
<dbReference type="RefSeq" id="WP_137300933.1">
    <property type="nucleotide sequence ID" value="NZ_BMVD01000001.1"/>
</dbReference>
<evidence type="ECO:0000259" key="2">
    <source>
        <dbReference type="Pfam" id="PF01471"/>
    </source>
</evidence>
<dbReference type="Pfam" id="PF01471">
    <property type="entry name" value="PG_binding_1"/>
    <property type="match status" value="1"/>
</dbReference>
<proteinExistence type="predicted"/>
<feature type="compositionally biased region" description="Pro residues" evidence="1">
    <location>
        <begin position="148"/>
        <end position="159"/>
    </location>
</feature>
<gene>
    <name evidence="3" type="ORF">E4U92_15380</name>
</gene>
<sequence>MPTPPEPGEPPERPERPVLEPIRVLRPRRTDALAELFRELTEDRPSAGYGPVARGAGRPGGEADTEELPPVPGGSATPAPGAHRPGHAGRAHRPACAGCAGRPGPRRAAVAGGVLVAALAGFACALLLPGPGGGAAGRTPPAAAAPTGPAPTGPAPGDPDGPGTLREGDSGPEVTDLQERLRRVPDVYDDGPTDGRYGTVLAEAVARFQLWYGIRGDESGVYGDDTRRDLESRT</sequence>
<comment type="caution">
    <text evidence="3">The sequence shown here is derived from an EMBL/GenBank/DDBJ whole genome shotgun (WGS) entry which is preliminary data.</text>
</comment>
<feature type="compositionally biased region" description="Low complexity" evidence="1">
    <location>
        <begin position="47"/>
        <end position="56"/>
    </location>
</feature>
<dbReference type="Gene3D" id="1.10.101.10">
    <property type="entry name" value="PGBD-like superfamily/PGBD"/>
    <property type="match status" value="1"/>
</dbReference>
<organism evidence="3 4">
    <name type="scientific">Streptomyces galbus</name>
    <dbReference type="NCBI Taxonomy" id="33898"/>
    <lineage>
        <taxon>Bacteria</taxon>
        <taxon>Bacillati</taxon>
        <taxon>Actinomycetota</taxon>
        <taxon>Actinomycetes</taxon>
        <taxon>Kitasatosporales</taxon>
        <taxon>Streptomycetaceae</taxon>
        <taxon>Streptomyces</taxon>
    </lineage>
</organism>
<feature type="region of interest" description="Disordered" evidence="1">
    <location>
        <begin position="37"/>
        <end position="95"/>
    </location>
</feature>
<evidence type="ECO:0000313" key="3">
    <source>
        <dbReference type="EMBL" id="TKT08980.1"/>
    </source>
</evidence>
<dbReference type="InterPro" id="IPR036366">
    <property type="entry name" value="PGBDSf"/>
</dbReference>
<accession>A0A4U5X2J5</accession>
<feature type="compositionally biased region" description="Basic residues" evidence="1">
    <location>
        <begin position="84"/>
        <end position="93"/>
    </location>
</feature>
<dbReference type="AlphaFoldDB" id="A0A4U5X2J5"/>
<dbReference type="SUPFAM" id="SSF47090">
    <property type="entry name" value="PGBD-like"/>
    <property type="match status" value="1"/>
</dbReference>
<dbReference type="InterPro" id="IPR036365">
    <property type="entry name" value="PGBD-like_sf"/>
</dbReference>
<dbReference type="InterPro" id="IPR002477">
    <property type="entry name" value="Peptidoglycan-bd-like"/>
</dbReference>
<feature type="domain" description="Peptidoglycan binding-like" evidence="2">
    <location>
        <begin position="170"/>
        <end position="228"/>
    </location>
</feature>
<dbReference type="EMBL" id="SZPR01000012">
    <property type="protein sequence ID" value="TKT08980.1"/>
    <property type="molecule type" value="Genomic_DNA"/>
</dbReference>
<dbReference type="Proteomes" id="UP000308632">
    <property type="component" value="Unassembled WGS sequence"/>
</dbReference>
<feature type="compositionally biased region" description="Low complexity" evidence="1">
    <location>
        <begin position="137"/>
        <end position="147"/>
    </location>
</feature>
<reference evidence="3 4" key="1">
    <citation type="submission" date="2019-04" db="EMBL/GenBank/DDBJ databases">
        <title>Streptomyces lasaliensis sp.nov., an Actinomycete isolated from soil which produces the polyether antibiotic lasalocid.</title>
        <authorList>
            <person name="Erwin G."/>
            <person name="Haber C."/>
        </authorList>
    </citation>
    <scope>NUCLEOTIDE SEQUENCE [LARGE SCALE GENOMIC DNA]</scope>
    <source>
        <strain evidence="3 4">DSM 40089</strain>
    </source>
</reference>
<feature type="region of interest" description="Disordered" evidence="1">
    <location>
        <begin position="134"/>
        <end position="195"/>
    </location>
</feature>
<evidence type="ECO:0000256" key="1">
    <source>
        <dbReference type="SAM" id="MobiDB-lite"/>
    </source>
</evidence>
<name>A0A4U5X2J5_STRGB</name>